<organism evidence="2 3">
    <name type="scientific">Anaerosalibacter bizertensis</name>
    <dbReference type="NCBI Taxonomy" id="932217"/>
    <lineage>
        <taxon>Bacteria</taxon>
        <taxon>Bacillati</taxon>
        <taxon>Bacillota</taxon>
        <taxon>Tissierellia</taxon>
        <taxon>Tissierellales</taxon>
        <taxon>Sporanaerobacteraceae</taxon>
        <taxon>Anaerosalibacter</taxon>
    </lineage>
</organism>
<reference evidence="2" key="1">
    <citation type="submission" date="2022-01" db="EMBL/GenBank/DDBJ databases">
        <title>Collection of gut derived symbiotic bacterial strains cultured from healthy donors.</title>
        <authorList>
            <person name="Lin H."/>
            <person name="Kohout C."/>
            <person name="Waligurski E."/>
            <person name="Pamer E.G."/>
        </authorList>
    </citation>
    <scope>NUCLEOTIDE SEQUENCE</scope>
    <source>
        <strain evidence="2">MSK.14.39</strain>
    </source>
</reference>
<evidence type="ECO:0000313" key="2">
    <source>
        <dbReference type="EMBL" id="MCG4565196.1"/>
    </source>
</evidence>
<dbReference type="AlphaFoldDB" id="A0A9Q4ACP4"/>
<sequence>MKKIICLIIVSTFFLSSFSLTFAETNLPSSQNQLIETHNHNDTSEENIEPQSASAVKTIIGLSMWASHRNYHTSYTKTVIRQGKKYVVTYKAAPRSKCWYCKIKSY</sequence>
<dbReference type="EMBL" id="JAKNID010000023">
    <property type="protein sequence ID" value="MCG4565196.1"/>
    <property type="molecule type" value="Genomic_DNA"/>
</dbReference>
<proteinExistence type="predicted"/>
<keyword evidence="3" id="KW-1185">Reference proteome</keyword>
<comment type="caution">
    <text evidence="2">The sequence shown here is derived from an EMBL/GenBank/DDBJ whole genome shotgun (WGS) entry which is preliminary data.</text>
</comment>
<gene>
    <name evidence="2" type="ORF">L0P62_07020</name>
</gene>
<name>A0A9Q4ACP4_9FIRM</name>
<evidence type="ECO:0000313" key="3">
    <source>
        <dbReference type="Proteomes" id="UP001108123"/>
    </source>
</evidence>
<protein>
    <submittedName>
        <fullName evidence="2">Uncharacterized protein</fullName>
    </submittedName>
</protein>
<feature type="signal peptide" evidence="1">
    <location>
        <begin position="1"/>
        <end position="22"/>
    </location>
</feature>
<dbReference type="RefSeq" id="WP_042683530.1">
    <property type="nucleotide sequence ID" value="NZ_JAJBNW010000023.1"/>
</dbReference>
<dbReference type="Proteomes" id="UP001108123">
    <property type="component" value="Unassembled WGS sequence"/>
</dbReference>
<feature type="chain" id="PRO_5040217235" evidence="1">
    <location>
        <begin position="23"/>
        <end position="106"/>
    </location>
</feature>
<accession>A0A9Q4ACP4</accession>
<evidence type="ECO:0000256" key="1">
    <source>
        <dbReference type="SAM" id="SignalP"/>
    </source>
</evidence>
<keyword evidence="1" id="KW-0732">Signal</keyword>